<proteinExistence type="inferred from homology"/>
<feature type="transmembrane region" description="Helical" evidence="8">
    <location>
        <begin position="103"/>
        <end position="128"/>
    </location>
</feature>
<dbReference type="InterPro" id="IPR005964">
    <property type="entry name" value="Glc/Gal_transptr_bac"/>
</dbReference>
<evidence type="ECO:0000256" key="6">
    <source>
        <dbReference type="ARBA" id="ARBA00022989"/>
    </source>
</evidence>
<dbReference type="Pfam" id="PF07690">
    <property type="entry name" value="MFS_1"/>
    <property type="match status" value="1"/>
</dbReference>
<dbReference type="GO" id="GO:1904659">
    <property type="term" value="P:D-glucose transmembrane transport"/>
    <property type="evidence" value="ECO:0007669"/>
    <property type="project" value="InterPro"/>
</dbReference>
<comment type="function">
    <text evidence="1">Intake of glucose and galactose.</text>
</comment>
<dbReference type="EMBL" id="CP032382">
    <property type="protein sequence ID" value="AYB30290.1"/>
    <property type="molecule type" value="Genomic_DNA"/>
</dbReference>
<dbReference type="PANTHER" id="PTHR43702">
    <property type="entry name" value="L-FUCOSE-PROTON SYMPORTER"/>
    <property type="match status" value="1"/>
</dbReference>
<dbReference type="Gene3D" id="1.20.1250.20">
    <property type="entry name" value="MFS general substrate transporter like domains"/>
    <property type="match status" value="2"/>
</dbReference>
<feature type="transmembrane region" description="Helical" evidence="8">
    <location>
        <begin position="47"/>
        <end position="70"/>
    </location>
</feature>
<feature type="transmembrane region" description="Helical" evidence="8">
    <location>
        <begin position="243"/>
        <end position="260"/>
    </location>
</feature>
<feature type="transmembrane region" description="Helical" evidence="8">
    <location>
        <begin position="309"/>
        <end position="330"/>
    </location>
</feature>
<feature type="transmembrane region" description="Helical" evidence="8">
    <location>
        <begin position="336"/>
        <end position="355"/>
    </location>
</feature>
<dbReference type="InterPro" id="IPR011701">
    <property type="entry name" value="MFS"/>
</dbReference>
<reference evidence="11" key="1">
    <citation type="submission" date="2018-09" db="EMBL/GenBank/DDBJ databases">
        <title>Chryseolinea sp. KIS68-18 isolated from soil.</title>
        <authorList>
            <person name="Weon H.-Y."/>
            <person name="Kwon S.-W."/>
            <person name="Lee S.A."/>
        </authorList>
    </citation>
    <scope>NUCLEOTIDE SEQUENCE [LARGE SCALE GENOMIC DNA]</scope>
    <source>
        <strain evidence="11">KIS68-18</strain>
    </source>
</reference>
<evidence type="ECO:0000256" key="4">
    <source>
        <dbReference type="ARBA" id="ARBA00022475"/>
    </source>
</evidence>
<evidence type="ECO:0000259" key="9">
    <source>
        <dbReference type="PROSITE" id="PS50850"/>
    </source>
</evidence>
<gene>
    <name evidence="10" type="primary">gluP</name>
    <name evidence="10" type="ORF">D4L85_06665</name>
</gene>
<dbReference type="NCBIfam" id="TIGR01272">
    <property type="entry name" value="gluP"/>
    <property type="match status" value="1"/>
</dbReference>
<dbReference type="OrthoDB" id="9795150at2"/>
<dbReference type="GO" id="GO:0005886">
    <property type="term" value="C:plasma membrane"/>
    <property type="evidence" value="ECO:0007669"/>
    <property type="project" value="UniProtKB-SubCell"/>
</dbReference>
<evidence type="ECO:0000256" key="1">
    <source>
        <dbReference type="ARBA" id="ARBA00003321"/>
    </source>
</evidence>
<dbReference type="AlphaFoldDB" id="A0A385SLI6"/>
<evidence type="ECO:0000256" key="3">
    <source>
        <dbReference type="ARBA" id="ARBA00009120"/>
    </source>
</evidence>
<dbReference type="InterPro" id="IPR050375">
    <property type="entry name" value="MFS_TsgA-like"/>
</dbReference>
<sequence length="419" mass="44569">MSTQKSYALPMIIIGILFFVFGFVTWVNGTLITYLKIACELDTDLQSFLVTTAFFIAYFVMGIPSSWVLNVTGYKKGMALGLLIMAIGAIVFVPAAQARNFNMFLGGLFVIGTGLALLQTASNPYVSIIGPIESAAKRISIMGICNKSAGIIASLIFSEIALSNVDVLVAGLKSMDPVAKDVELDQLASRVIVPYIIIACVLAVLAVATLFSGLPDIKEEDEPTEGASTAASSKTSVFQFPHLILGLITMFLYVGCEVMAGDTIISYGKSLNIELSTARYFTIGTLTFMLLGYVVGIFAIPKYLSQSKALAICAVLGVIFTTLAVLTPGMVSVGCIAALGLANSIMWPAIFPLAIDGVGKFIRTASALLVMSIVGGAVLPLVYGKLLQSWGNQNAYIMMLPCYLFILYFATKGYKAGKA</sequence>
<feature type="transmembrane region" description="Helical" evidence="8">
    <location>
        <begin position="77"/>
        <end position="97"/>
    </location>
</feature>
<dbReference type="CDD" id="cd17394">
    <property type="entry name" value="MFS_FucP_like"/>
    <property type="match status" value="1"/>
</dbReference>
<keyword evidence="4" id="KW-1003">Cell membrane</keyword>
<dbReference type="PROSITE" id="PS50850">
    <property type="entry name" value="MFS"/>
    <property type="match status" value="1"/>
</dbReference>
<feature type="transmembrane region" description="Helical" evidence="8">
    <location>
        <begin position="367"/>
        <end position="383"/>
    </location>
</feature>
<feature type="transmembrane region" description="Helical" evidence="8">
    <location>
        <begin position="192"/>
        <end position="211"/>
    </location>
</feature>
<dbReference type="GO" id="GO:0005354">
    <property type="term" value="F:galactose transmembrane transporter activity"/>
    <property type="evidence" value="ECO:0007669"/>
    <property type="project" value="InterPro"/>
</dbReference>
<dbReference type="InterPro" id="IPR036259">
    <property type="entry name" value="MFS_trans_sf"/>
</dbReference>
<feature type="transmembrane region" description="Helical" evidence="8">
    <location>
        <begin position="280"/>
        <end position="300"/>
    </location>
</feature>
<evidence type="ECO:0000256" key="8">
    <source>
        <dbReference type="SAM" id="Phobius"/>
    </source>
</evidence>
<name>A0A385SLI6_9BACT</name>
<keyword evidence="6 8" id="KW-1133">Transmembrane helix</keyword>
<feature type="transmembrane region" description="Helical" evidence="8">
    <location>
        <begin position="395"/>
        <end position="411"/>
    </location>
</feature>
<organism evidence="10 11">
    <name type="scientific">Chryseolinea soli</name>
    <dbReference type="NCBI Taxonomy" id="2321403"/>
    <lineage>
        <taxon>Bacteria</taxon>
        <taxon>Pseudomonadati</taxon>
        <taxon>Bacteroidota</taxon>
        <taxon>Cytophagia</taxon>
        <taxon>Cytophagales</taxon>
        <taxon>Fulvivirgaceae</taxon>
        <taxon>Chryseolinea</taxon>
    </lineage>
</organism>
<feature type="transmembrane region" description="Helical" evidence="8">
    <location>
        <begin position="149"/>
        <end position="172"/>
    </location>
</feature>
<comment type="subcellular location">
    <subcellularLocation>
        <location evidence="2">Cell inner membrane</location>
        <topology evidence="2">Multi-pass membrane protein</topology>
    </subcellularLocation>
</comment>
<dbReference type="KEGG" id="chk:D4L85_06665"/>
<dbReference type="InterPro" id="IPR020846">
    <property type="entry name" value="MFS_dom"/>
</dbReference>
<protein>
    <submittedName>
        <fullName evidence="10">Glucose/galactose MFS transporter</fullName>
    </submittedName>
</protein>
<feature type="domain" description="Major facilitator superfamily (MFS) profile" evidence="9">
    <location>
        <begin position="10"/>
        <end position="418"/>
    </location>
</feature>
<evidence type="ECO:0000313" key="11">
    <source>
        <dbReference type="Proteomes" id="UP000266183"/>
    </source>
</evidence>
<evidence type="ECO:0000256" key="5">
    <source>
        <dbReference type="ARBA" id="ARBA00022692"/>
    </source>
</evidence>
<evidence type="ECO:0000256" key="7">
    <source>
        <dbReference type="ARBA" id="ARBA00023136"/>
    </source>
</evidence>
<dbReference type="PANTHER" id="PTHR43702:SF12">
    <property type="entry name" value="N-ACETYL GLUCOSAMINE TRANSPORTER NAGP"/>
    <property type="match status" value="1"/>
</dbReference>
<keyword evidence="11" id="KW-1185">Reference proteome</keyword>
<feature type="transmembrane region" description="Helical" evidence="8">
    <location>
        <begin position="7"/>
        <end position="27"/>
    </location>
</feature>
<dbReference type="RefSeq" id="WP_119753571.1">
    <property type="nucleotide sequence ID" value="NZ_CP032382.1"/>
</dbReference>
<dbReference type="Proteomes" id="UP000266183">
    <property type="component" value="Chromosome"/>
</dbReference>
<evidence type="ECO:0000256" key="2">
    <source>
        <dbReference type="ARBA" id="ARBA00004429"/>
    </source>
</evidence>
<accession>A0A385SLI6</accession>
<keyword evidence="7 8" id="KW-0472">Membrane</keyword>
<comment type="similarity">
    <text evidence="3">Belongs to the major facilitator superfamily. FHS transporter (TC 2.A.1.7) family.</text>
</comment>
<keyword evidence="5 8" id="KW-0812">Transmembrane</keyword>
<dbReference type="GO" id="GO:0055056">
    <property type="term" value="F:D-glucose transmembrane transporter activity"/>
    <property type="evidence" value="ECO:0007669"/>
    <property type="project" value="InterPro"/>
</dbReference>
<dbReference type="SUPFAM" id="SSF103473">
    <property type="entry name" value="MFS general substrate transporter"/>
    <property type="match status" value="1"/>
</dbReference>
<evidence type="ECO:0000313" key="10">
    <source>
        <dbReference type="EMBL" id="AYB30290.1"/>
    </source>
</evidence>